<dbReference type="EMBL" id="DVHU01000031">
    <property type="protein sequence ID" value="HIR92513.1"/>
    <property type="molecule type" value="Genomic_DNA"/>
</dbReference>
<dbReference type="AlphaFoldDB" id="A0A9D1EID3"/>
<gene>
    <name evidence="4" type="ORF">IAB98_03700</name>
</gene>
<evidence type="ECO:0000259" key="3">
    <source>
        <dbReference type="SMART" id="SM00822"/>
    </source>
</evidence>
<dbReference type="GO" id="GO:0008206">
    <property type="term" value="P:bile acid metabolic process"/>
    <property type="evidence" value="ECO:0007669"/>
    <property type="project" value="UniProtKB-ARBA"/>
</dbReference>
<comment type="similarity">
    <text evidence="1">Belongs to the short-chain dehydrogenases/reductases (SDR) family.</text>
</comment>
<sequence>MKRKRRWNDMDLKLSGKGVVITGGTKGIGKAIGEEFLREGARVAVFSRNPRRVEEFLEEMGGRYGRDRVFGRALDVSQEEAVEAFAREAAEQFGGIQVWVNNAGVAINKPFLEFTPEDWSYINEINLGGVWRCSRAAARQMMGQEGGVIINISSYAALIPHAGGAIYAATKAGVSSLTKTLAAELAPYNIRVVGIIPGMIETDIARENIGKYKENYVREISMKRLGRPEDLAKPAVFLASPAAGYITGTDIEITGGKYAVQNSDWAWEVKDSK</sequence>
<dbReference type="PROSITE" id="PS00061">
    <property type="entry name" value="ADH_SHORT"/>
    <property type="match status" value="1"/>
</dbReference>
<accession>A0A9D1EID3</accession>
<name>A0A9D1EID3_9FIRM</name>
<dbReference type="Proteomes" id="UP000886841">
    <property type="component" value="Unassembled WGS sequence"/>
</dbReference>
<dbReference type="NCBIfam" id="NF005559">
    <property type="entry name" value="PRK07231.1"/>
    <property type="match status" value="1"/>
</dbReference>
<dbReference type="PRINTS" id="PR00081">
    <property type="entry name" value="GDHRDH"/>
</dbReference>
<keyword evidence="2" id="KW-0560">Oxidoreductase</keyword>
<reference evidence="4" key="2">
    <citation type="journal article" date="2021" name="PeerJ">
        <title>Extensive microbial diversity within the chicken gut microbiome revealed by metagenomics and culture.</title>
        <authorList>
            <person name="Gilroy R."/>
            <person name="Ravi A."/>
            <person name="Getino M."/>
            <person name="Pursley I."/>
            <person name="Horton D.L."/>
            <person name="Alikhan N.F."/>
            <person name="Baker D."/>
            <person name="Gharbi K."/>
            <person name="Hall N."/>
            <person name="Watson M."/>
            <person name="Adriaenssens E.M."/>
            <person name="Foster-Nyarko E."/>
            <person name="Jarju S."/>
            <person name="Secka A."/>
            <person name="Antonio M."/>
            <person name="Oren A."/>
            <person name="Chaudhuri R.R."/>
            <person name="La Ragione R."/>
            <person name="Hildebrand F."/>
            <person name="Pallen M.J."/>
        </authorList>
    </citation>
    <scope>NUCLEOTIDE SEQUENCE</scope>
    <source>
        <strain evidence="4">ChiSxjej1B13-7041</strain>
    </source>
</reference>
<evidence type="ECO:0000313" key="5">
    <source>
        <dbReference type="Proteomes" id="UP000886841"/>
    </source>
</evidence>
<dbReference type="PANTHER" id="PTHR42760">
    <property type="entry name" value="SHORT-CHAIN DEHYDROGENASES/REDUCTASES FAMILY MEMBER"/>
    <property type="match status" value="1"/>
</dbReference>
<dbReference type="GO" id="GO:0016616">
    <property type="term" value="F:oxidoreductase activity, acting on the CH-OH group of donors, NAD or NADP as acceptor"/>
    <property type="evidence" value="ECO:0007669"/>
    <property type="project" value="UniProtKB-ARBA"/>
</dbReference>
<feature type="domain" description="Ketoreductase" evidence="3">
    <location>
        <begin position="17"/>
        <end position="202"/>
    </location>
</feature>
<reference evidence="4" key="1">
    <citation type="submission" date="2020-10" db="EMBL/GenBank/DDBJ databases">
        <authorList>
            <person name="Gilroy R."/>
        </authorList>
    </citation>
    <scope>NUCLEOTIDE SEQUENCE</scope>
    <source>
        <strain evidence="4">ChiSxjej1B13-7041</strain>
    </source>
</reference>
<dbReference type="SUPFAM" id="SSF51735">
    <property type="entry name" value="NAD(P)-binding Rossmann-fold domains"/>
    <property type="match status" value="1"/>
</dbReference>
<dbReference type="CDD" id="cd05233">
    <property type="entry name" value="SDR_c"/>
    <property type="match status" value="1"/>
</dbReference>
<evidence type="ECO:0000313" key="4">
    <source>
        <dbReference type="EMBL" id="HIR92513.1"/>
    </source>
</evidence>
<evidence type="ECO:0000256" key="2">
    <source>
        <dbReference type="ARBA" id="ARBA00023002"/>
    </source>
</evidence>
<dbReference type="InterPro" id="IPR036291">
    <property type="entry name" value="NAD(P)-bd_dom_sf"/>
</dbReference>
<evidence type="ECO:0000256" key="1">
    <source>
        <dbReference type="ARBA" id="ARBA00006484"/>
    </source>
</evidence>
<protein>
    <submittedName>
        <fullName evidence="4">SDR family oxidoreductase</fullName>
    </submittedName>
</protein>
<organism evidence="4 5">
    <name type="scientific">Candidatus Egerieimonas intestinavium</name>
    <dbReference type="NCBI Taxonomy" id="2840777"/>
    <lineage>
        <taxon>Bacteria</taxon>
        <taxon>Bacillati</taxon>
        <taxon>Bacillota</taxon>
        <taxon>Clostridia</taxon>
        <taxon>Lachnospirales</taxon>
        <taxon>Lachnospiraceae</taxon>
        <taxon>Lachnospiraceae incertae sedis</taxon>
        <taxon>Candidatus Egerieimonas</taxon>
    </lineage>
</organism>
<dbReference type="InterPro" id="IPR020904">
    <property type="entry name" value="Sc_DH/Rdtase_CS"/>
</dbReference>
<dbReference type="FunFam" id="3.40.50.720:FF:000084">
    <property type="entry name" value="Short-chain dehydrogenase reductase"/>
    <property type="match status" value="1"/>
</dbReference>
<dbReference type="InterPro" id="IPR002347">
    <property type="entry name" value="SDR_fam"/>
</dbReference>
<dbReference type="SMART" id="SM00822">
    <property type="entry name" value="PKS_KR"/>
    <property type="match status" value="1"/>
</dbReference>
<dbReference type="Pfam" id="PF13561">
    <property type="entry name" value="adh_short_C2"/>
    <property type="match status" value="1"/>
</dbReference>
<dbReference type="InterPro" id="IPR057326">
    <property type="entry name" value="KR_dom"/>
</dbReference>
<dbReference type="NCBIfam" id="NF009466">
    <property type="entry name" value="PRK12826.1-2"/>
    <property type="match status" value="1"/>
</dbReference>
<dbReference type="PRINTS" id="PR00080">
    <property type="entry name" value="SDRFAMILY"/>
</dbReference>
<proteinExistence type="inferred from homology"/>
<comment type="caution">
    <text evidence="4">The sequence shown here is derived from an EMBL/GenBank/DDBJ whole genome shotgun (WGS) entry which is preliminary data.</text>
</comment>
<dbReference type="Gene3D" id="3.40.50.720">
    <property type="entry name" value="NAD(P)-binding Rossmann-like Domain"/>
    <property type="match status" value="1"/>
</dbReference>
<dbReference type="PANTHER" id="PTHR42760:SF133">
    <property type="entry name" value="3-OXOACYL-[ACYL-CARRIER-PROTEIN] REDUCTASE"/>
    <property type="match status" value="1"/>
</dbReference>